<dbReference type="Pfam" id="PF09832">
    <property type="entry name" value="DUF2059"/>
    <property type="match status" value="1"/>
</dbReference>
<reference evidence="2 3" key="1">
    <citation type="submission" date="2011-05" db="EMBL/GenBank/DDBJ databases">
        <authorList>
            <person name="Muzny D."/>
            <person name="Qin X."/>
            <person name="Deng J."/>
            <person name="Jiang H."/>
            <person name="Liu Y."/>
            <person name="Qu J."/>
            <person name="Song X.-Z."/>
            <person name="Zhang L."/>
            <person name="Thornton R."/>
            <person name="Coyle M."/>
            <person name="Francisco L."/>
            <person name="Jackson L."/>
            <person name="Javaid M."/>
            <person name="Korchina V."/>
            <person name="Kovar C."/>
            <person name="Mata R."/>
            <person name="Mathew T."/>
            <person name="Ngo R."/>
            <person name="Nguyen L."/>
            <person name="Nguyen N."/>
            <person name="Okwuonu G."/>
            <person name="Ongeri F."/>
            <person name="Pham C."/>
            <person name="Simmons D."/>
            <person name="Wilczek-Boney K."/>
            <person name="Hale W."/>
            <person name="Jakkamsetti A."/>
            <person name="Pham P."/>
            <person name="Ruth R."/>
            <person name="San Lucas F."/>
            <person name="Warren J."/>
            <person name="Zhang J."/>
            <person name="Zhao Z."/>
            <person name="Zhou C."/>
            <person name="Zhu D."/>
            <person name="Lee S."/>
            <person name="Bess C."/>
            <person name="Blankenburg K."/>
            <person name="Forbes L."/>
            <person name="Fu Q."/>
            <person name="Gubbala S."/>
            <person name="Hirani K."/>
            <person name="Jayaseelan J.C."/>
            <person name="Lara F."/>
            <person name="Munidasa M."/>
            <person name="Palculict T."/>
            <person name="Patil S."/>
            <person name="Pu L.-L."/>
            <person name="Saada N."/>
            <person name="Tang L."/>
            <person name="Weissenberger G."/>
            <person name="Zhu Y."/>
            <person name="Hemphill L."/>
            <person name="Shang Y."/>
            <person name="Youmans B."/>
            <person name="Ayvaz T."/>
            <person name="Ross M."/>
            <person name="Santibanez J."/>
            <person name="Aqrawi P."/>
            <person name="Gross S."/>
            <person name="Joshi V."/>
            <person name="Fowler G."/>
            <person name="Nazareth L."/>
            <person name="Reid J."/>
            <person name="Worley K."/>
            <person name="Petrosino J."/>
            <person name="Highlander S."/>
            <person name="Gibbs R."/>
        </authorList>
    </citation>
    <scope>NUCLEOTIDE SEQUENCE [LARGE SCALE GENOMIC DNA]</scope>
    <source>
        <strain evidence="2 3">ATCC 33926</strain>
    </source>
</reference>
<protein>
    <recommendedName>
        <fullName evidence="1">DUF2059 domain-containing protein</fullName>
    </recommendedName>
</protein>
<accession>A0AA36UKP6</accession>
<organism evidence="2 3">
    <name type="scientific">Neisseria macacae ATCC 33926</name>
    <dbReference type="NCBI Taxonomy" id="997348"/>
    <lineage>
        <taxon>Bacteria</taxon>
        <taxon>Pseudomonadati</taxon>
        <taxon>Pseudomonadota</taxon>
        <taxon>Betaproteobacteria</taxon>
        <taxon>Neisseriales</taxon>
        <taxon>Neisseriaceae</taxon>
        <taxon>Neisseria</taxon>
    </lineage>
</organism>
<proteinExistence type="predicted"/>
<feature type="domain" description="DUF2059" evidence="1">
    <location>
        <begin position="107"/>
        <end position="156"/>
    </location>
</feature>
<sequence>MLLFVLNNKEIYEPEKLLLTFVAIAACSVATAAPPSDKSLNRWMEVQHIERDFLKNLTNMAEAQNRQLMQPIISSYPPELQPQLQAASDRYMNKVFKAYFTPQLRNKLMKEIKKVAKDEFTQQEIDAMIAFYETPVGQSIVEKNSAFIKKLANIGASEADMKEIETISEHYLIEFENEIKKILSEECTP</sequence>
<comment type="caution">
    <text evidence="2">The sequence shown here is derived from an EMBL/GenBank/DDBJ whole genome shotgun (WGS) entry which is preliminary data.</text>
</comment>
<evidence type="ECO:0000313" key="2">
    <source>
        <dbReference type="EMBL" id="EGQ77845.1"/>
    </source>
</evidence>
<dbReference type="Proteomes" id="UP000004982">
    <property type="component" value="Unassembled WGS sequence"/>
</dbReference>
<dbReference type="RefSeq" id="WP_003776845.1">
    <property type="nucleotide sequence ID" value="NZ_GL985618.1"/>
</dbReference>
<dbReference type="InterPro" id="IPR018637">
    <property type="entry name" value="DUF2059"/>
</dbReference>
<dbReference type="EMBL" id="AFQE01000033">
    <property type="protein sequence ID" value="EGQ77845.1"/>
    <property type="molecule type" value="Genomic_DNA"/>
</dbReference>
<evidence type="ECO:0000259" key="1">
    <source>
        <dbReference type="Pfam" id="PF09832"/>
    </source>
</evidence>
<name>A0AA36UKP6_9NEIS</name>
<dbReference type="AlphaFoldDB" id="A0AA36UKP6"/>
<gene>
    <name evidence="2" type="ORF">HMPREF9418_0655</name>
</gene>
<evidence type="ECO:0000313" key="3">
    <source>
        <dbReference type="Proteomes" id="UP000004982"/>
    </source>
</evidence>